<dbReference type="InterPro" id="IPR013865">
    <property type="entry name" value="FAM32A"/>
</dbReference>
<gene>
    <name evidence="3" type="primary">Fam32a_0</name>
    <name evidence="3" type="ORF">OREARF_R08583</name>
</gene>
<evidence type="ECO:0000313" key="3">
    <source>
        <dbReference type="EMBL" id="NWW02066.1"/>
    </source>
</evidence>
<feature type="non-terminal residue" evidence="3">
    <location>
        <position position="1"/>
    </location>
</feature>
<feature type="region of interest" description="Disordered" evidence="2">
    <location>
        <begin position="1"/>
        <end position="42"/>
    </location>
</feature>
<name>A0A7K6JP36_9PASE</name>
<dbReference type="AlphaFoldDB" id="A0A7K6JP36"/>
<evidence type="ECO:0000256" key="1">
    <source>
        <dbReference type="ARBA" id="ARBA00008948"/>
    </source>
</evidence>
<comment type="similarity">
    <text evidence="1">Belongs to the FAM32 family.</text>
</comment>
<dbReference type="Proteomes" id="UP000542358">
    <property type="component" value="Unassembled WGS sequence"/>
</dbReference>
<dbReference type="GO" id="GO:0005730">
    <property type="term" value="C:nucleolus"/>
    <property type="evidence" value="ECO:0007669"/>
    <property type="project" value="TreeGrafter"/>
</dbReference>
<dbReference type="PANTHER" id="PTHR13282">
    <property type="entry name" value="PROTEIN FAM32A"/>
    <property type="match status" value="1"/>
</dbReference>
<protein>
    <submittedName>
        <fullName evidence="3">FA32A protein</fullName>
    </submittedName>
</protein>
<sequence length="105" mass="12346">VELMEHGPLRLKGSRGALGAGKQKKKAKDKAQIVSSKQQQQEERKCRLEKWTLVQVAFKKMQEKWQMEQILKKAPKTHEQRVEEFNRHLGPLTEHYDVPKVSWTK</sequence>
<comment type="caution">
    <text evidence="3">The sequence shown here is derived from an EMBL/GenBank/DDBJ whole genome shotgun (WGS) entry which is preliminary data.</text>
</comment>
<organism evidence="3 4">
    <name type="scientific">Oreocharis arfaki</name>
    <name type="common">tit berrypecker</name>
    <dbReference type="NCBI Taxonomy" id="979223"/>
    <lineage>
        <taxon>Eukaryota</taxon>
        <taxon>Metazoa</taxon>
        <taxon>Chordata</taxon>
        <taxon>Craniata</taxon>
        <taxon>Vertebrata</taxon>
        <taxon>Euteleostomi</taxon>
        <taxon>Archelosauria</taxon>
        <taxon>Archosauria</taxon>
        <taxon>Dinosauria</taxon>
        <taxon>Saurischia</taxon>
        <taxon>Theropoda</taxon>
        <taxon>Coelurosauria</taxon>
        <taxon>Aves</taxon>
        <taxon>Neognathae</taxon>
        <taxon>Neoaves</taxon>
        <taxon>Telluraves</taxon>
        <taxon>Australaves</taxon>
        <taxon>Passeriformes</taxon>
        <taxon>Passeroidea</taxon>
        <taxon>Paramythiidae</taxon>
        <taxon>Oreocharis</taxon>
    </lineage>
</organism>
<accession>A0A7K6JP36</accession>
<keyword evidence="4" id="KW-1185">Reference proteome</keyword>
<reference evidence="3 4" key="1">
    <citation type="submission" date="2019-09" db="EMBL/GenBank/DDBJ databases">
        <title>Bird 10,000 Genomes (B10K) Project - Family phase.</title>
        <authorList>
            <person name="Zhang G."/>
        </authorList>
    </citation>
    <scope>NUCLEOTIDE SEQUENCE [LARGE SCALE GENOMIC DNA]</scope>
    <source>
        <strain evidence="3">B10K-DU-029-42</strain>
        <tissue evidence="3">Muscle</tissue>
    </source>
</reference>
<dbReference type="EMBL" id="VZRR01001246">
    <property type="protein sequence ID" value="NWW02066.1"/>
    <property type="molecule type" value="Genomic_DNA"/>
</dbReference>
<feature type="non-terminal residue" evidence="3">
    <location>
        <position position="105"/>
    </location>
</feature>
<proteinExistence type="inferred from homology"/>
<evidence type="ECO:0000256" key="2">
    <source>
        <dbReference type="SAM" id="MobiDB-lite"/>
    </source>
</evidence>
<evidence type="ECO:0000313" key="4">
    <source>
        <dbReference type="Proteomes" id="UP000542358"/>
    </source>
</evidence>
<dbReference type="PANTHER" id="PTHR13282:SF6">
    <property type="entry name" value="PROTEIN FAM32A"/>
    <property type="match status" value="1"/>
</dbReference>